<reference evidence="1 2" key="1">
    <citation type="journal article" date="2013" name="J. Bacteriol.">
        <title>Roles of HynAB and Ech, the only two hydrogenases found in the model sulfate reducer Desulfovibrio gigas.</title>
        <authorList>
            <person name="Morais-Silva F.O."/>
            <person name="Santos C.I."/>
            <person name="Rodrigues R."/>
            <person name="Pereira I.A."/>
            <person name="Rodrigues-Pousada C."/>
        </authorList>
    </citation>
    <scope>NUCLEOTIDE SEQUENCE [LARGE SCALE GENOMIC DNA]</scope>
    <source>
        <strain evidence="2">ATCC 19364 / DSM 1382 / NCIMB 9332 / VKM B-1759</strain>
    </source>
</reference>
<dbReference type="AlphaFoldDB" id="T2GC56"/>
<dbReference type="eggNOG" id="ENOG502ZG1W">
    <property type="taxonomic scope" value="Bacteria"/>
</dbReference>
<keyword evidence="2" id="KW-1185">Reference proteome</keyword>
<dbReference type="HOGENOM" id="CLU_167436_0_0_7"/>
<evidence type="ECO:0000313" key="2">
    <source>
        <dbReference type="Proteomes" id="UP000016587"/>
    </source>
</evidence>
<evidence type="ECO:0000313" key="1">
    <source>
        <dbReference type="EMBL" id="AGW14150.1"/>
    </source>
</evidence>
<dbReference type="Proteomes" id="UP000016587">
    <property type="component" value="Chromosome"/>
</dbReference>
<dbReference type="KEGG" id="dgg:DGI_2401"/>
<name>T2GC56_MEGG1</name>
<dbReference type="STRING" id="1121448.DGI_2401"/>
<dbReference type="RefSeq" id="WP_021761131.1">
    <property type="nucleotide sequence ID" value="NC_022444.1"/>
</dbReference>
<reference evidence="2" key="2">
    <citation type="submission" date="2013-07" db="EMBL/GenBank/DDBJ databases">
        <authorList>
            <person name="Morais-Silva F.O."/>
            <person name="Rezende A.M."/>
            <person name="Pimentel C."/>
            <person name="Resende D.M."/>
            <person name="Santos C.I."/>
            <person name="Clemente C."/>
            <person name="de Oliveira L.M."/>
            <person name="da Silva S.M."/>
            <person name="Costa D.A."/>
            <person name="Varela-Raposo A."/>
            <person name="Horacio E.C.A."/>
            <person name="Matos M."/>
            <person name="Flores O."/>
            <person name="Ruiz J.C."/>
            <person name="Rodrigues-Pousada C."/>
        </authorList>
    </citation>
    <scope>NUCLEOTIDE SEQUENCE [LARGE SCALE GENOMIC DNA]</scope>
    <source>
        <strain evidence="2">ATCC 19364 / DSM 1382 / NCIMB 9332 / VKM B-1759</strain>
    </source>
</reference>
<sequence>MHDDILARIRTRHGTVHRFCLAAGIGRSTVYQVLAGRYAGNTARQLRRIEAALANQMEAGRMAQVAEAIQAVACARCAAGPMRRCDACRELFLAQAQAVLEVMAQ</sequence>
<accession>T2GC56</accession>
<dbReference type="EMBL" id="CP006585">
    <property type="protein sequence ID" value="AGW14150.1"/>
    <property type="molecule type" value="Genomic_DNA"/>
</dbReference>
<organism evidence="1 2">
    <name type="scientific">Megalodesulfovibrio gigas (strain ATCC 19364 / DSM 1382 / NCIMB 9332 / VKM B-1759)</name>
    <name type="common">Desulfovibrio gigas</name>
    <dbReference type="NCBI Taxonomy" id="1121448"/>
    <lineage>
        <taxon>Bacteria</taxon>
        <taxon>Pseudomonadati</taxon>
        <taxon>Thermodesulfobacteriota</taxon>
        <taxon>Desulfovibrionia</taxon>
        <taxon>Desulfovibrionales</taxon>
        <taxon>Desulfovibrionaceae</taxon>
        <taxon>Megalodesulfovibrio</taxon>
    </lineage>
</organism>
<gene>
    <name evidence="1" type="ORF">DGI_2401</name>
</gene>
<dbReference type="PATRIC" id="fig|1121448.10.peg.2354"/>
<dbReference type="OrthoDB" id="5459976at2"/>
<protein>
    <submittedName>
        <fullName evidence="1">Uncharacterized protein</fullName>
    </submittedName>
</protein>
<proteinExistence type="predicted"/>